<reference evidence="3" key="1">
    <citation type="submission" date="2017-04" db="EMBL/GenBank/DDBJ databases">
        <title>Genome evolution of the luminous symbionts of deep sea anglerfish.</title>
        <authorList>
            <person name="Hendry T.A."/>
        </authorList>
    </citation>
    <scope>NUCLEOTIDE SEQUENCE [LARGE SCALE GENOMIC DNA]</scope>
</reference>
<dbReference type="Pfam" id="PF13737">
    <property type="entry name" value="DDE_Tnp_1_5"/>
    <property type="match status" value="1"/>
</dbReference>
<name>A0A291B8P0_9GAMM</name>
<accession>A0A291B8P0</accession>
<protein>
    <submittedName>
        <fullName evidence="2">Mobile element protein</fullName>
    </submittedName>
</protein>
<feature type="domain" description="Transposase DDE" evidence="1">
    <location>
        <begin position="3"/>
        <end position="59"/>
    </location>
</feature>
<dbReference type="KEGG" id="elux:BTN50_0868"/>
<organism evidence="2 3">
    <name type="scientific">Candidatus Enterovibrio altilux</name>
    <dbReference type="NCBI Taxonomy" id="1927128"/>
    <lineage>
        <taxon>Bacteria</taxon>
        <taxon>Pseudomonadati</taxon>
        <taxon>Pseudomonadota</taxon>
        <taxon>Gammaproteobacteria</taxon>
        <taxon>Vibrionales</taxon>
        <taxon>Vibrionaceae</taxon>
        <taxon>Enterovibrio</taxon>
    </lineage>
</organism>
<dbReference type="EMBL" id="CP020660">
    <property type="protein sequence ID" value="ATF09375.1"/>
    <property type="molecule type" value="Genomic_DNA"/>
</dbReference>
<proteinExistence type="predicted"/>
<dbReference type="Proteomes" id="UP000218160">
    <property type="component" value="Chromosome 1"/>
</dbReference>
<dbReference type="AlphaFoldDB" id="A0A291B8P0"/>
<sequence>MNEEVIQLCNQTQQDNHGNPRLFSDLAITTALIVKRALFMPLRGPQGLINFVFKLVQLPAVAMPSLFMR</sequence>
<dbReference type="InterPro" id="IPR025668">
    <property type="entry name" value="Tnp_DDE_dom"/>
</dbReference>
<keyword evidence="3" id="KW-1185">Reference proteome</keyword>
<evidence type="ECO:0000313" key="2">
    <source>
        <dbReference type="EMBL" id="ATF09375.1"/>
    </source>
</evidence>
<evidence type="ECO:0000259" key="1">
    <source>
        <dbReference type="Pfam" id="PF13737"/>
    </source>
</evidence>
<gene>
    <name evidence="2" type="ORF">BTN50_0868</name>
</gene>
<evidence type="ECO:0000313" key="3">
    <source>
        <dbReference type="Proteomes" id="UP000218160"/>
    </source>
</evidence>